<organism evidence="1">
    <name type="scientific">uncultured Caudovirales phage</name>
    <dbReference type="NCBI Taxonomy" id="2100421"/>
    <lineage>
        <taxon>Viruses</taxon>
        <taxon>Duplodnaviria</taxon>
        <taxon>Heunggongvirae</taxon>
        <taxon>Uroviricota</taxon>
        <taxon>Caudoviricetes</taxon>
        <taxon>Peduoviridae</taxon>
        <taxon>Maltschvirus</taxon>
        <taxon>Maltschvirus maltsch</taxon>
    </lineage>
</organism>
<accession>A0A6J5N5X3</accession>
<name>A0A6J5N5X3_9CAUD</name>
<evidence type="ECO:0000313" key="1">
    <source>
        <dbReference type="EMBL" id="CAB4154167.1"/>
    </source>
</evidence>
<protein>
    <submittedName>
        <fullName evidence="1">Uncharacterized protein</fullName>
    </submittedName>
</protein>
<gene>
    <name evidence="1" type="ORF">UFOVP637_39</name>
</gene>
<sequence>MSKAKAKGTSAETAVVNFLIDNGFPYAERRALNGSLDLGDITGTPALAWEVKNHKTYKIPAWLKETELETKNAKADFGVLVVKPNGVGVTNTANWWAIMSLEQVTNLLREAGYGTRR</sequence>
<reference evidence="1" key="1">
    <citation type="submission" date="2020-04" db="EMBL/GenBank/DDBJ databases">
        <authorList>
            <person name="Chiriac C."/>
            <person name="Salcher M."/>
            <person name="Ghai R."/>
            <person name="Kavagutti S V."/>
        </authorList>
    </citation>
    <scope>NUCLEOTIDE SEQUENCE</scope>
</reference>
<dbReference type="EMBL" id="LR796609">
    <property type="protein sequence ID" value="CAB4154167.1"/>
    <property type="molecule type" value="Genomic_DNA"/>
</dbReference>
<proteinExistence type="predicted"/>